<dbReference type="Gene3D" id="2.10.25.10">
    <property type="entry name" value="Laminin"/>
    <property type="match status" value="1"/>
</dbReference>
<dbReference type="WBParaSite" id="TCNE_0000439801-mRNA-1">
    <property type="protein sequence ID" value="TCNE_0000439801-mRNA-1"/>
    <property type="gene ID" value="TCNE_0000439801"/>
</dbReference>
<protein>
    <submittedName>
        <fullName evidence="3">EGF-like domain-containing protein</fullName>
    </submittedName>
</protein>
<sequence>MLRLYETARSGGFPVENGFIGKEKPKYNDSEKRCWCKPGFTGSLCEYSEDMRQCEEDYCLHKGIGRLENVSGVITCKCICEENYGGERVSDTLS</sequence>
<evidence type="ECO:0000313" key="2">
    <source>
        <dbReference type="Proteomes" id="UP000050794"/>
    </source>
</evidence>
<keyword evidence="2" id="KW-1185">Reference proteome</keyword>
<reference evidence="1 2" key="2">
    <citation type="submission" date="2018-11" db="EMBL/GenBank/DDBJ databases">
        <authorList>
            <consortium name="Pathogen Informatics"/>
        </authorList>
    </citation>
    <scope>NUCLEOTIDE SEQUENCE [LARGE SCALE GENOMIC DNA]</scope>
</reference>
<evidence type="ECO:0000313" key="1">
    <source>
        <dbReference type="EMBL" id="VDM30115.1"/>
    </source>
</evidence>
<evidence type="ECO:0000313" key="3">
    <source>
        <dbReference type="WBParaSite" id="TCNE_0000439801-mRNA-1"/>
    </source>
</evidence>
<reference evidence="3" key="1">
    <citation type="submission" date="2016-06" db="UniProtKB">
        <authorList>
            <consortium name="WormBaseParasite"/>
        </authorList>
    </citation>
    <scope>IDENTIFICATION</scope>
</reference>
<dbReference type="Proteomes" id="UP000050794">
    <property type="component" value="Unassembled WGS sequence"/>
</dbReference>
<organism evidence="2 3">
    <name type="scientific">Toxocara canis</name>
    <name type="common">Canine roundworm</name>
    <dbReference type="NCBI Taxonomy" id="6265"/>
    <lineage>
        <taxon>Eukaryota</taxon>
        <taxon>Metazoa</taxon>
        <taxon>Ecdysozoa</taxon>
        <taxon>Nematoda</taxon>
        <taxon>Chromadorea</taxon>
        <taxon>Rhabditida</taxon>
        <taxon>Spirurina</taxon>
        <taxon>Ascaridomorpha</taxon>
        <taxon>Ascaridoidea</taxon>
        <taxon>Toxocaridae</taxon>
        <taxon>Toxocara</taxon>
    </lineage>
</organism>
<dbReference type="AlphaFoldDB" id="A0A183U7C8"/>
<dbReference type="EMBL" id="UYWY01007366">
    <property type="protein sequence ID" value="VDM30115.1"/>
    <property type="molecule type" value="Genomic_DNA"/>
</dbReference>
<gene>
    <name evidence="1" type="ORF">TCNE_LOCUS4398</name>
</gene>
<proteinExistence type="predicted"/>
<accession>A0A183U7C8</accession>
<name>A0A183U7C8_TOXCA</name>